<organism evidence="1 2">
    <name type="scientific">Caerostris extrusa</name>
    <name type="common">Bark spider</name>
    <name type="synonym">Caerostris bankana</name>
    <dbReference type="NCBI Taxonomy" id="172846"/>
    <lineage>
        <taxon>Eukaryota</taxon>
        <taxon>Metazoa</taxon>
        <taxon>Ecdysozoa</taxon>
        <taxon>Arthropoda</taxon>
        <taxon>Chelicerata</taxon>
        <taxon>Arachnida</taxon>
        <taxon>Araneae</taxon>
        <taxon>Araneomorphae</taxon>
        <taxon>Entelegynae</taxon>
        <taxon>Araneoidea</taxon>
        <taxon>Araneidae</taxon>
        <taxon>Caerostris</taxon>
    </lineage>
</organism>
<sequence>MQDRKTAAPSNTPELLMPEHIENDFSGKKDSAFVKTPSPRERIPWQSAEANRLSCYGSIPSGRPALTHIAPPLFPSRMPRIATLSRLSWGIPSTRRTLHDCVNAPDSVHCEIPVFM</sequence>
<protein>
    <submittedName>
        <fullName evidence="1">Uncharacterized protein</fullName>
    </submittedName>
</protein>
<dbReference type="AlphaFoldDB" id="A0AAV4RKF0"/>
<proteinExistence type="predicted"/>
<gene>
    <name evidence="1" type="ORF">CEXT_351391</name>
</gene>
<dbReference type="EMBL" id="BPLR01008115">
    <property type="protein sequence ID" value="GIY22185.1"/>
    <property type="molecule type" value="Genomic_DNA"/>
</dbReference>
<keyword evidence="2" id="KW-1185">Reference proteome</keyword>
<reference evidence="1 2" key="1">
    <citation type="submission" date="2021-06" db="EMBL/GenBank/DDBJ databases">
        <title>Caerostris extrusa draft genome.</title>
        <authorList>
            <person name="Kono N."/>
            <person name="Arakawa K."/>
        </authorList>
    </citation>
    <scope>NUCLEOTIDE SEQUENCE [LARGE SCALE GENOMIC DNA]</scope>
</reference>
<dbReference type="Proteomes" id="UP001054945">
    <property type="component" value="Unassembled WGS sequence"/>
</dbReference>
<evidence type="ECO:0000313" key="2">
    <source>
        <dbReference type="Proteomes" id="UP001054945"/>
    </source>
</evidence>
<accession>A0AAV4RKF0</accession>
<evidence type="ECO:0000313" key="1">
    <source>
        <dbReference type="EMBL" id="GIY22185.1"/>
    </source>
</evidence>
<name>A0AAV4RKF0_CAEEX</name>
<comment type="caution">
    <text evidence="1">The sequence shown here is derived from an EMBL/GenBank/DDBJ whole genome shotgun (WGS) entry which is preliminary data.</text>
</comment>